<dbReference type="GO" id="GO:0042597">
    <property type="term" value="C:periplasmic space"/>
    <property type="evidence" value="ECO:0007669"/>
    <property type="project" value="UniProtKB-SubCell"/>
</dbReference>
<dbReference type="PANTHER" id="PTHR43649">
    <property type="entry name" value="ARABINOSE-BINDING PROTEIN-RELATED"/>
    <property type="match status" value="1"/>
</dbReference>
<proteinExistence type="inferred from homology"/>
<comment type="subcellular location">
    <subcellularLocation>
        <location evidence="1">Periplasm</location>
    </subcellularLocation>
</comment>
<dbReference type="InterPro" id="IPR050490">
    <property type="entry name" value="Bact_solute-bd_prot1"/>
</dbReference>
<dbReference type="PANTHER" id="PTHR43649:SF12">
    <property type="entry name" value="DIACETYLCHITOBIOSE BINDING PROTEIN DASA"/>
    <property type="match status" value="1"/>
</dbReference>
<dbReference type="Proteomes" id="UP000006772">
    <property type="component" value="Unassembled WGS sequence"/>
</dbReference>
<comment type="similarity">
    <text evidence="2">Belongs to the bacterial solute-binding protein 1 family.</text>
</comment>
<evidence type="ECO:0000256" key="1">
    <source>
        <dbReference type="ARBA" id="ARBA00004418"/>
    </source>
</evidence>
<accession>A0AAI9N436</accession>
<dbReference type="InterPro" id="IPR006059">
    <property type="entry name" value="SBP"/>
</dbReference>
<dbReference type="EMBL" id="AEEC02000012">
    <property type="protein sequence ID" value="EOA04824.1"/>
    <property type="molecule type" value="Genomic_DNA"/>
</dbReference>
<evidence type="ECO:0000313" key="4">
    <source>
        <dbReference type="Proteomes" id="UP000006772"/>
    </source>
</evidence>
<dbReference type="InterPro" id="IPR006311">
    <property type="entry name" value="TAT_signal"/>
</dbReference>
<dbReference type="Gene3D" id="3.40.190.10">
    <property type="entry name" value="Periplasmic binding protein-like II"/>
    <property type="match status" value="2"/>
</dbReference>
<reference evidence="3 4" key="1">
    <citation type="journal article" date="2013" name="Front. Microbiol.">
        <title>The genome of the endophytic bacterium H. frisingense GSF30(T) identifies diverse strategies in the Herbaspirillum genus to interact with plants.</title>
        <authorList>
            <person name="Straub D."/>
            <person name="Rothballer M."/>
            <person name="Hartmann A."/>
            <person name="Ludewig U."/>
        </authorList>
    </citation>
    <scope>NUCLEOTIDE SEQUENCE [LARGE SCALE GENOMIC DNA]</scope>
    <source>
        <strain evidence="3 4">GSF30</strain>
    </source>
</reference>
<organism evidence="3 4">
    <name type="scientific">Herbaspirillum frisingense GSF30</name>
    <dbReference type="NCBI Taxonomy" id="864073"/>
    <lineage>
        <taxon>Bacteria</taxon>
        <taxon>Pseudomonadati</taxon>
        <taxon>Pseudomonadota</taxon>
        <taxon>Betaproteobacteria</taxon>
        <taxon>Burkholderiales</taxon>
        <taxon>Oxalobacteraceae</taxon>
        <taxon>Herbaspirillum</taxon>
    </lineage>
</organism>
<dbReference type="Pfam" id="PF01547">
    <property type="entry name" value="SBP_bac_1"/>
    <property type="match status" value="1"/>
</dbReference>
<evidence type="ECO:0000313" key="3">
    <source>
        <dbReference type="EMBL" id="EOA04824.1"/>
    </source>
</evidence>
<name>A0AAI9N436_9BURK</name>
<gene>
    <name evidence="3" type="ORF">HFRIS_010624</name>
</gene>
<comment type="caution">
    <text evidence="3">The sequence shown here is derived from an EMBL/GenBank/DDBJ whole genome shotgun (WGS) entry which is preliminary data.</text>
</comment>
<dbReference type="AlphaFoldDB" id="A0AAI9N436"/>
<sequence length="437" mass="47730">MKQDRRGFLLSSAAMLGAGASGSLPLLARAQPQANGVTPGKPFKGVELNVLTVVAPQFRAHEARLAAFEELTGIRVKYQYVPFTSIRDKLTAEMVAENGDYDVVSVMDVWAPSLKNLLHPLNDGIRDKGIDMTRYPDAYLRASRNESGYIGLPIRGHVQLLFYRKDVLADLKLPVPKTWAEVVKVSQAIQAGAGMPGIAMYYGKNSGQNLMVWFDFLWGRGGELLDARNQPAFQSPAGIAATQDYLDLMLKHKVTPAGSVSFNETDAVNSMAQGKCAMLPTWWWRYQGLTDAKSSTLSPEKVGFAPMPGYPGVATPSHTNLWLYGIDRHSKKKAAAMEFLAWLTQPAIEKSLLLDPAQHEIVSVQNANLADPAVNALSQGMHKMAGEVLKNARVLPLIPQWPVISDILDTAISKMALGTVPVKEGLDDAARKVRKLV</sequence>
<dbReference type="PROSITE" id="PS51318">
    <property type="entry name" value="TAT"/>
    <property type="match status" value="1"/>
</dbReference>
<dbReference type="SUPFAM" id="SSF53850">
    <property type="entry name" value="Periplasmic binding protein-like II"/>
    <property type="match status" value="1"/>
</dbReference>
<protein>
    <submittedName>
        <fullName evidence="3">Sugar ABC transporter periplasmic sugar-binding protein</fullName>
    </submittedName>
</protein>
<dbReference type="RefSeq" id="WP_006463324.1">
    <property type="nucleotide sequence ID" value="NZ_AEEC02000012.1"/>
</dbReference>
<evidence type="ECO:0000256" key="2">
    <source>
        <dbReference type="ARBA" id="ARBA00008520"/>
    </source>
</evidence>